<evidence type="ECO:0008006" key="4">
    <source>
        <dbReference type="Google" id="ProtNLM"/>
    </source>
</evidence>
<dbReference type="EMBL" id="LDWY01000089">
    <property type="protein sequence ID" value="PHY89547.1"/>
    <property type="molecule type" value="Genomic_DNA"/>
</dbReference>
<name>A0A2G4QZ11_9BACT</name>
<evidence type="ECO:0000256" key="1">
    <source>
        <dbReference type="SAM" id="Phobius"/>
    </source>
</evidence>
<reference evidence="3" key="1">
    <citation type="submission" date="2015-06" db="EMBL/GenBank/DDBJ databases">
        <authorList>
            <person name="Parisi A."/>
            <person name="Chiara M."/>
            <person name="Florio D."/>
            <person name="Miccolupo A."/>
            <person name="Manzari C."/>
            <person name="Mion D."/>
            <person name="Caruso M."/>
            <person name="D'erchia A.M."/>
            <person name="Zanoni R."/>
        </authorList>
    </citation>
    <scope>NUCLEOTIDE SEQUENCE [LARGE SCALE GENOMIC DNA]</scope>
    <source>
        <strain evidence="3">73/13</strain>
    </source>
</reference>
<feature type="transmembrane region" description="Helical" evidence="1">
    <location>
        <begin position="98"/>
        <end position="115"/>
    </location>
</feature>
<feature type="non-terminal residue" evidence="2">
    <location>
        <position position="1"/>
    </location>
</feature>
<evidence type="ECO:0000313" key="2">
    <source>
        <dbReference type="EMBL" id="PHY89547.1"/>
    </source>
</evidence>
<keyword evidence="1" id="KW-1133">Transmembrane helix</keyword>
<accession>A0A2G4QZ11</accession>
<feature type="transmembrane region" description="Helical" evidence="1">
    <location>
        <begin position="147"/>
        <end position="169"/>
    </location>
</feature>
<gene>
    <name evidence="2" type="ORF">AA994_07650</name>
</gene>
<sequence>LKFILRITMNCFNHNEKVAVGACQNCNIGLCNECITSAFKVDNKSICKPCHLTMVENYIVELKKELSQITLKKIIWSVILAIGCIVLLSPFAEGISFSVEHYLIACFIWAFAGFAERTQKKMEFENSAAGVREKLEENRMYADNTIWIVWIFKFGFFILRGAFFPLFYLNLMLFGSIKLQNELKECEKIKTELNA</sequence>
<keyword evidence="1" id="KW-0812">Transmembrane</keyword>
<feature type="transmembrane region" description="Helical" evidence="1">
    <location>
        <begin position="74"/>
        <end position="92"/>
    </location>
</feature>
<organism evidence="2 3">
    <name type="scientific">Campylobacter vulpis</name>
    <dbReference type="NCBI Taxonomy" id="1655500"/>
    <lineage>
        <taxon>Bacteria</taxon>
        <taxon>Pseudomonadati</taxon>
        <taxon>Campylobacterota</taxon>
        <taxon>Epsilonproteobacteria</taxon>
        <taxon>Campylobacterales</taxon>
        <taxon>Campylobacteraceae</taxon>
        <taxon>Campylobacter</taxon>
    </lineage>
</organism>
<keyword evidence="1" id="KW-0472">Membrane</keyword>
<protein>
    <recommendedName>
        <fullName evidence="4">B box-type domain-containing protein</fullName>
    </recommendedName>
</protein>
<comment type="caution">
    <text evidence="2">The sequence shown here is derived from an EMBL/GenBank/DDBJ whole genome shotgun (WGS) entry which is preliminary data.</text>
</comment>
<proteinExistence type="predicted"/>
<evidence type="ECO:0000313" key="3">
    <source>
        <dbReference type="Proteomes" id="UP000237472"/>
    </source>
</evidence>
<dbReference type="AlphaFoldDB" id="A0A2G4QZ11"/>
<dbReference type="Proteomes" id="UP000237472">
    <property type="component" value="Unassembled WGS sequence"/>
</dbReference>